<keyword evidence="1" id="KW-0812">Transmembrane</keyword>
<keyword evidence="1" id="KW-1133">Transmembrane helix</keyword>
<reference evidence="2 3" key="1">
    <citation type="submission" date="2014-04" db="EMBL/GenBank/DDBJ databases">
        <title>The Genome Sequence of Thermoanaerobaculum aquaticum MP-01, The First Cultivated Group 23 Acidobacterium.</title>
        <authorList>
            <person name="Stamps B.W."/>
            <person name="Losey N.A."/>
            <person name="Lawson P.A."/>
            <person name="Stevenson B.S."/>
        </authorList>
    </citation>
    <scope>NUCLEOTIDE SEQUENCE [LARGE SCALE GENOMIC DNA]</scope>
    <source>
        <strain evidence="2 3">MP-01</strain>
    </source>
</reference>
<organism evidence="2 3">
    <name type="scientific">Thermoanaerobaculum aquaticum</name>
    <dbReference type="NCBI Taxonomy" id="1312852"/>
    <lineage>
        <taxon>Bacteria</taxon>
        <taxon>Pseudomonadati</taxon>
        <taxon>Acidobacteriota</taxon>
        <taxon>Thermoanaerobaculia</taxon>
        <taxon>Thermoanaerobaculales</taxon>
        <taxon>Thermoanaerobaculaceae</taxon>
        <taxon>Thermoanaerobaculum</taxon>
    </lineage>
</organism>
<dbReference type="EMBL" id="JMFG01000025">
    <property type="protein sequence ID" value="KDA53193.1"/>
    <property type="molecule type" value="Genomic_DNA"/>
</dbReference>
<feature type="transmembrane region" description="Helical" evidence="1">
    <location>
        <begin position="533"/>
        <end position="551"/>
    </location>
</feature>
<comment type="caution">
    <text evidence="2">The sequence shown here is derived from an EMBL/GenBank/DDBJ whole genome shotgun (WGS) entry which is preliminary data.</text>
</comment>
<protein>
    <submittedName>
        <fullName evidence="2">Uncharacterized protein</fullName>
    </submittedName>
</protein>
<evidence type="ECO:0000313" key="2">
    <source>
        <dbReference type="EMBL" id="KDA53193.1"/>
    </source>
</evidence>
<accession>A0A062XQU6</accession>
<feature type="transmembrane region" description="Helical" evidence="1">
    <location>
        <begin position="557"/>
        <end position="574"/>
    </location>
</feature>
<dbReference type="AlphaFoldDB" id="A0A062XQU6"/>
<proteinExistence type="predicted"/>
<keyword evidence="3" id="KW-1185">Reference proteome</keyword>
<evidence type="ECO:0000256" key="1">
    <source>
        <dbReference type="SAM" id="Phobius"/>
    </source>
</evidence>
<keyword evidence="1" id="KW-0472">Membrane</keyword>
<evidence type="ECO:0000313" key="3">
    <source>
        <dbReference type="Proteomes" id="UP000027284"/>
    </source>
</evidence>
<sequence>MPKLAFVLFQSEALPLARAAQAWLINGWGAQKKDVCCRTIKPLDRLATDERPRWVAAQFRDLAGWIEREADQRGGPAVLRDAVGLVDFYDASCATLQAGTAQIIGQETPMVALASLLILVFPEIHWLPYVPHVPDSHFLGALGSKRWPDALSRVAGRNSSRFPALFDPSGLRETIRDWLRNEPEAQGSCDHLPRRRLLAAAVDEEEAYAAFNAFVAYRFGYRSLMITSESLLRATLGKGGGFEPNLTFEDLYLGFPDRSGGHLSALEKRDESFQGLEGARRRVFVTVGHTRGTTRKEIAQRNRQYLRASGFDYAFLIKPLPGLHRTWAKAQRPVRARKLSPELPFCWPPEAKAADEPQGHSSPGRLLSVAEILIARAAKLLGASNLTVVDAIHAATLALEAKELLGGKTPTVALDAISLQHEGEVVAESLFLGVEYNLDLKDRFREIEQEVKMVARWFHPRTRRRSELNARLTIIERLAKRFSDLHQVEEEMACLAEARRLRFDFWVRERWYRWPLWLLLRYVAFALSSLTRFVVAVVAWIFFFGVVHYLLHMTPESAGGGFVHALASSAYFFMTLQPCEGISHRTVVDAVLAFQGCVAFLNLGLLISHLYLTVSRR</sequence>
<dbReference type="Proteomes" id="UP000027284">
    <property type="component" value="Unassembled WGS sequence"/>
</dbReference>
<gene>
    <name evidence="2" type="ORF">EG19_06820</name>
</gene>
<name>A0A062XQU6_9BACT</name>
<feature type="transmembrane region" description="Helical" evidence="1">
    <location>
        <begin position="586"/>
        <end position="612"/>
    </location>
</feature>
<dbReference type="STRING" id="1312852.EG19_06820"/>
<dbReference type="RefSeq" id="WP_038050003.1">
    <property type="nucleotide sequence ID" value="NZ_JMFG01000025.1"/>
</dbReference>